<feature type="domain" description="F-box" evidence="1">
    <location>
        <begin position="16"/>
        <end position="54"/>
    </location>
</feature>
<sequence>MKKIKKESSSESPPSFLSLPHDIVFNTLARIPRTSYPILYLVSKSFRSLLASPGLEAARSLIGRPEKYLHVCLNLNNKRNPNPRWFILSQGELIPTSSFPYKHLKSSSVVSTGSCTYIIGGEIVVNGRKKGSKRVFLIDCKTHQWRKLPNMRLSRKQAVVKVMDGKIYVIGGCSSEYSTKDENYGEVYDPNTQTWEPTTPNLRSKKGYYSSKICFLDSDSFCSTRLSSVELEKKLWFVVRDGELRCGGLSWWTTVRGLKAILSSNDLISVTNSGQDRRVIVWWKTSYNAEECETEIWCAQILIGIWDQKTVNGFIEWSQSAFTFQGCHRDSEFILHSALVTHAY</sequence>
<dbReference type="AlphaFoldDB" id="A0A6J0K6D8"/>
<dbReference type="Pfam" id="PF00646">
    <property type="entry name" value="F-box"/>
    <property type="match status" value="1"/>
</dbReference>
<keyword evidence="3" id="KW-1185">Reference proteome</keyword>
<dbReference type="CDD" id="cd22152">
    <property type="entry name" value="F-box_AtAFR-like"/>
    <property type="match status" value="1"/>
</dbReference>
<dbReference type="InterPro" id="IPR057499">
    <property type="entry name" value="Kelch_FKB95"/>
</dbReference>
<reference evidence="3" key="1">
    <citation type="journal article" date="2019" name="Database">
        <title>The radish genome database (RadishGD): an integrated information resource for radish genomics.</title>
        <authorList>
            <person name="Yu H.J."/>
            <person name="Baek S."/>
            <person name="Lee Y.J."/>
            <person name="Cho A."/>
            <person name="Mun J.H."/>
        </authorList>
    </citation>
    <scope>NUCLEOTIDE SEQUENCE [LARGE SCALE GENOMIC DNA]</scope>
    <source>
        <strain evidence="3">cv. WK10039</strain>
    </source>
</reference>
<dbReference type="SUPFAM" id="SSF81383">
    <property type="entry name" value="F-box domain"/>
    <property type="match status" value="1"/>
</dbReference>
<reference evidence="4" key="2">
    <citation type="submission" date="2025-08" db="UniProtKB">
        <authorList>
            <consortium name="RefSeq"/>
        </authorList>
    </citation>
    <scope>IDENTIFICATION</scope>
    <source>
        <tissue evidence="4">Leaf</tissue>
    </source>
</reference>
<accession>A0A6J0K6D8</accession>
<dbReference type="Gene3D" id="2.120.10.80">
    <property type="entry name" value="Kelch-type beta propeller"/>
    <property type="match status" value="1"/>
</dbReference>
<dbReference type="InterPro" id="IPR015915">
    <property type="entry name" value="Kelch-typ_b-propeller"/>
</dbReference>
<proteinExistence type="predicted"/>
<dbReference type="InterPro" id="IPR001810">
    <property type="entry name" value="F-box_dom"/>
</dbReference>
<dbReference type="SMART" id="SM00612">
    <property type="entry name" value="Kelch"/>
    <property type="match status" value="2"/>
</dbReference>
<evidence type="ECO:0000313" key="4">
    <source>
        <dbReference type="RefSeq" id="XP_018443517.1"/>
    </source>
</evidence>
<evidence type="ECO:0000259" key="2">
    <source>
        <dbReference type="Pfam" id="PF25210"/>
    </source>
</evidence>
<dbReference type="SUPFAM" id="SSF117281">
    <property type="entry name" value="Kelch motif"/>
    <property type="match status" value="1"/>
</dbReference>
<dbReference type="Pfam" id="PF25210">
    <property type="entry name" value="Kelch_FKB95"/>
    <property type="match status" value="1"/>
</dbReference>
<dbReference type="PANTHER" id="PTHR24414">
    <property type="entry name" value="F-BOX/KELCH-REPEAT PROTEIN SKIP4"/>
    <property type="match status" value="1"/>
</dbReference>
<dbReference type="GeneID" id="108815398"/>
<dbReference type="KEGG" id="rsz:108815398"/>
<name>A0A6J0K6D8_RAPSA</name>
<dbReference type="InterPro" id="IPR050354">
    <property type="entry name" value="F-box/kelch-repeat_ARATH"/>
</dbReference>
<evidence type="ECO:0000313" key="3">
    <source>
        <dbReference type="Proteomes" id="UP000504610"/>
    </source>
</evidence>
<gene>
    <name evidence="4" type="primary">LOC108815398</name>
</gene>
<dbReference type="InterPro" id="IPR006652">
    <property type="entry name" value="Kelch_1"/>
</dbReference>
<protein>
    <submittedName>
        <fullName evidence="4">F-box/kelch-repeat protein At2g44030</fullName>
    </submittedName>
</protein>
<dbReference type="InterPro" id="IPR036047">
    <property type="entry name" value="F-box-like_dom_sf"/>
</dbReference>
<organism evidence="3 4">
    <name type="scientific">Raphanus sativus</name>
    <name type="common">Radish</name>
    <name type="synonym">Raphanus raphanistrum var. sativus</name>
    <dbReference type="NCBI Taxonomy" id="3726"/>
    <lineage>
        <taxon>Eukaryota</taxon>
        <taxon>Viridiplantae</taxon>
        <taxon>Streptophyta</taxon>
        <taxon>Embryophyta</taxon>
        <taxon>Tracheophyta</taxon>
        <taxon>Spermatophyta</taxon>
        <taxon>Magnoliopsida</taxon>
        <taxon>eudicotyledons</taxon>
        <taxon>Gunneridae</taxon>
        <taxon>Pentapetalae</taxon>
        <taxon>rosids</taxon>
        <taxon>malvids</taxon>
        <taxon>Brassicales</taxon>
        <taxon>Brassicaceae</taxon>
        <taxon>Brassiceae</taxon>
        <taxon>Raphanus</taxon>
    </lineage>
</organism>
<feature type="domain" description="FKB95-like N-terminal Kelch" evidence="2">
    <location>
        <begin position="87"/>
        <end position="212"/>
    </location>
</feature>
<dbReference type="OrthoDB" id="5803581at2759"/>
<dbReference type="RefSeq" id="XP_018443517.1">
    <property type="nucleotide sequence ID" value="XM_018588015.2"/>
</dbReference>
<dbReference type="Proteomes" id="UP000504610">
    <property type="component" value="Chromosome 7"/>
</dbReference>
<dbReference type="PANTHER" id="PTHR24414:SF196">
    <property type="entry name" value="BNACNNG12250D PROTEIN"/>
    <property type="match status" value="1"/>
</dbReference>
<evidence type="ECO:0000259" key="1">
    <source>
        <dbReference type="Pfam" id="PF00646"/>
    </source>
</evidence>